<keyword evidence="6" id="KW-1185">Reference proteome</keyword>
<evidence type="ECO:0000313" key="5">
    <source>
        <dbReference type="EMBL" id="CAH3043355.1"/>
    </source>
</evidence>
<organism evidence="5 6">
    <name type="scientific">Pocillopora meandrina</name>
    <dbReference type="NCBI Taxonomy" id="46732"/>
    <lineage>
        <taxon>Eukaryota</taxon>
        <taxon>Metazoa</taxon>
        <taxon>Cnidaria</taxon>
        <taxon>Anthozoa</taxon>
        <taxon>Hexacorallia</taxon>
        <taxon>Scleractinia</taxon>
        <taxon>Astrocoeniina</taxon>
        <taxon>Pocilloporidae</taxon>
        <taxon>Pocillopora</taxon>
    </lineage>
</organism>
<evidence type="ECO:0000313" key="6">
    <source>
        <dbReference type="Proteomes" id="UP001159428"/>
    </source>
</evidence>
<dbReference type="Pfam" id="PF00100">
    <property type="entry name" value="Zona_pellucida"/>
    <property type="match status" value="1"/>
</dbReference>
<reference evidence="5 6" key="1">
    <citation type="submission" date="2022-05" db="EMBL/GenBank/DDBJ databases">
        <authorList>
            <consortium name="Genoscope - CEA"/>
            <person name="William W."/>
        </authorList>
    </citation>
    <scope>NUCLEOTIDE SEQUENCE [LARGE SCALE GENOMIC DNA]</scope>
</reference>
<dbReference type="Gene3D" id="2.60.40.4100">
    <property type="entry name" value="Zona pellucida, ZP-C domain"/>
    <property type="match status" value="1"/>
</dbReference>
<dbReference type="AlphaFoldDB" id="A0AAU9W3Z1"/>
<dbReference type="PROSITE" id="PS51034">
    <property type="entry name" value="ZP_2"/>
    <property type="match status" value="1"/>
</dbReference>
<name>A0AAU9W3Z1_9CNID</name>
<dbReference type="EMBL" id="CALNXJ010000007">
    <property type="protein sequence ID" value="CAH3043355.1"/>
    <property type="molecule type" value="Genomic_DNA"/>
</dbReference>
<accession>A0AAU9W3Z1</accession>
<evidence type="ECO:0000256" key="3">
    <source>
        <dbReference type="SAM" id="Phobius"/>
    </source>
</evidence>
<sequence>MAYSDEAHTTPVSNPVALDVEIFFKAYFETQSSAPNLDLYPVRCYSSESNDPDDTGANFTLISNGCGSDSVSQDLDDTLSYNCTVDSKYEIFSLKTYRYFGAEAGDEVYIHCDFRICLADVDNTKCECPDDAAACVGDPSVDVTPVGRRRRSISDSVDESQLYRVVYGPFTFQQEELNKDEVAPKDQKKTHQPSQTVPIVGAVCGVVAVAVICATVYLVIRYRTKRTQNGDLHVVT</sequence>
<dbReference type="InterPro" id="IPR042235">
    <property type="entry name" value="ZP-C_dom"/>
</dbReference>
<feature type="domain" description="ZP" evidence="4">
    <location>
        <begin position="1"/>
        <end position="133"/>
    </location>
</feature>
<protein>
    <recommendedName>
        <fullName evidence="4">ZP domain-containing protein</fullName>
    </recommendedName>
</protein>
<keyword evidence="2" id="KW-1015">Disulfide bond</keyword>
<evidence type="ECO:0000259" key="4">
    <source>
        <dbReference type="PROSITE" id="PS51034"/>
    </source>
</evidence>
<evidence type="ECO:0000256" key="1">
    <source>
        <dbReference type="ARBA" id="ARBA00022729"/>
    </source>
</evidence>
<dbReference type="Proteomes" id="UP001159428">
    <property type="component" value="Unassembled WGS sequence"/>
</dbReference>
<evidence type="ECO:0000256" key="2">
    <source>
        <dbReference type="ARBA" id="ARBA00023157"/>
    </source>
</evidence>
<dbReference type="PANTHER" id="PTHR14002:SF43">
    <property type="entry name" value="DELTA-LIKE PROTEIN"/>
    <property type="match status" value="1"/>
</dbReference>
<keyword evidence="1" id="KW-0732">Signal</keyword>
<comment type="caution">
    <text evidence="5">The sequence shown here is derived from an EMBL/GenBank/DDBJ whole genome shotgun (WGS) entry which is preliminary data.</text>
</comment>
<dbReference type="InterPro" id="IPR001507">
    <property type="entry name" value="ZP_dom"/>
</dbReference>
<proteinExistence type="predicted"/>
<keyword evidence="3" id="KW-1133">Transmembrane helix</keyword>
<gene>
    <name evidence="5" type="ORF">PMEA_00031510</name>
</gene>
<keyword evidence="3" id="KW-0812">Transmembrane</keyword>
<dbReference type="InterPro" id="IPR055355">
    <property type="entry name" value="ZP-C"/>
</dbReference>
<keyword evidence="3" id="KW-0472">Membrane</keyword>
<feature type="transmembrane region" description="Helical" evidence="3">
    <location>
        <begin position="199"/>
        <end position="220"/>
    </location>
</feature>
<dbReference type="PANTHER" id="PTHR14002">
    <property type="entry name" value="ENDOGLIN/TGF-BETA RECEPTOR TYPE III"/>
    <property type="match status" value="1"/>
</dbReference>